<comment type="caution">
    <text evidence="3">The sequence shown here is derived from an EMBL/GenBank/DDBJ whole genome shotgun (WGS) entry which is preliminary data.</text>
</comment>
<gene>
    <name evidence="3" type="ORF">HPB52_017109</name>
</gene>
<keyword evidence="2" id="KW-0472">Membrane</keyword>
<feature type="region of interest" description="Disordered" evidence="1">
    <location>
        <begin position="1"/>
        <end position="60"/>
    </location>
</feature>
<evidence type="ECO:0000256" key="1">
    <source>
        <dbReference type="SAM" id="MobiDB-lite"/>
    </source>
</evidence>
<dbReference type="EMBL" id="JABSTV010001250">
    <property type="protein sequence ID" value="KAH7957285.1"/>
    <property type="molecule type" value="Genomic_DNA"/>
</dbReference>
<proteinExistence type="predicted"/>
<feature type="transmembrane region" description="Helical" evidence="2">
    <location>
        <begin position="64"/>
        <end position="89"/>
    </location>
</feature>
<evidence type="ECO:0000256" key="2">
    <source>
        <dbReference type="SAM" id="Phobius"/>
    </source>
</evidence>
<keyword evidence="4" id="KW-1185">Reference proteome</keyword>
<reference evidence="3" key="2">
    <citation type="submission" date="2021-09" db="EMBL/GenBank/DDBJ databases">
        <authorList>
            <person name="Jia N."/>
            <person name="Wang J."/>
            <person name="Shi W."/>
            <person name="Du L."/>
            <person name="Sun Y."/>
            <person name="Zhan W."/>
            <person name="Jiang J."/>
            <person name="Wang Q."/>
            <person name="Zhang B."/>
            <person name="Ji P."/>
            <person name="Sakyi L.B."/>
            <person name="Cui X."/>
            <person name="Yuan T."/>
            <person name="Jiang B."/>
            <person name="Yang W."/>
            <person name="Lam T.T.-Y."/>
            <person name="Chang Q."/>
            <person name="Ding S."/>
            <person name="Wang X."/>
            <person name="Zhu J."/>
            <person name="Ruan X."/>
            <person name="Zhao L."/>
            <person name="Wei J."/>
            <person name="Que T."/>
            <person name="Du C."/>
            <person name="Cheng J."/>
            <person name="Dai P."/>
            <person name="Han X."/>
            <person name="Huang E."/>
            <person name="Gao Y."/>
            <person name="Liu J."/>
            <person name="Shao H."/>
            <person name="Ye R."/>
            <person name="Li L."/>
            <person name="Wei W."/>
            <person name="Wang X."/>
            <person name="Wang C."/>
            <person name="Huo Q."/>
            <person name="Li W."/>
            <person name="Guo W."/>
            <person name="Chen H."/>
            <person name="Chen S."/>
            <person name="Zhou L."/>
            <person name="Zhou L."/>
            <person name="Ni X."/>
            <person name="Tian J."/>
            <person name="Zhou Y."/>
            <person name="Sheng Y."/>
            <person name="Liu T."/>
            <person name="Pan Y."/>
            <person name="Xia L."/>
            <person name="Li J."/>
            <person name="Zhao F."/>
            <person name="Cao W."/>
        </authorList>
    </citation>
    <scope>NUCLEOTIDE SEQUENCE</scope>
    <source>
        <strain evidence="3">Rsan-2018</strain>
        <tissue evidence="3">Larvae</tissue>
    </source>
</reference>
<reference evidence="3" key="1">
    <citation type="journal article" date="2020" name="Cell">
        <title>Large-Scale Comparative Analyses of Tick Genomes Elucidate Their Genetic Diversity and Vector Capacities.</title>
        <authorList>
            <consortium name="Tick Genome and Microbiome Consortium (TIGMIC)"/>
            <person name="Jia N."/>
            <person name="Wang J."/>
            <person name="Shi W."/>
            <person name="Du L."/>
            <person name="Sun Y."/>
            <person name="Zhan W."/>
            <person name="Jiang J.F."/>
            <person name="Wang Q."/>
            <person name="Zhang B."/>
            <person name="Ji P."/>
            <person name="Bell-Sakyi L."/>
            <person name="Cui X.M."/>
            <person name="Yuan T.T."/>
            <person name="Jiang B.G."/>
            <person name="Yang W.F."/>
            <person name="Lam T.T."/>
            <person name="Chang Q.C."/>
            <person name="Ding S.J."/>
            <person name="Wang X.J."/>
            <person name="Zhu J.G."/>
            <person name="Ruan X.D."/>
            <person name="Zhao L."/>
            <person name="Wei J.T."/>
            <person name="Ye R.Z."/>
            <person name="Que T.C."/>
            <person name="Du C.H."/>
            <person name="Zhou Y.H."/>
            <person name="Cheng J.X."/>
            <person name="Dai P.F."/>
            <person name="Guo W.B."/>
            <person name="Han X.H."/>
            <person name="Huang E.J."/>
            <person name="Li L.F."/>
            <person name="Wei W."/>
            <person name="Gao Y.C."/>
            <person name="Liu J.Z."/>
            <person name="Shao H.Z."/>
            <person name="Wang X."/>
            <person name="Wang C.C."/>
            <person name="Yang T.C."/>
            <person name="Huo Q.B."/>
            <person name="Li W."/>
            <person name="Chen H.Y."/>
            <person name="Chen S.E."/>
            <person name="Zhou L.G."/>
            <person name="Ni X.B."/>
            <person name="Tian J.H."/>
            <person name="Sheng Y."/>
            <person name="Liu T."/>
            <person name="Pan Y.S."/>
            <person name="Xia L.Y."/>
            <person name="Li J."/>
            <person name="Zhao F."/>
            <person name="Cao W.C."/>
        </authorList>
    </citation>
    <scope>NUCLEOTIDE SEQUENCE</scope>
    <source>
        <strain evidence="3">Rsan-2018</strain>
    </source>
</reference>
<name>A0A9D4PWU2_RHISA</name>
<keyword evidence="2" id="KW-0812">Transmembrane</keyword>
<keyword evidence="2" id="KW-1133">Transmembrane helix</keyword>
<evidence type="ECO:0000313" key="4">
    <source>
        <dbReference type="Proteomes" id="UP000821837"/>
    </source>
</evidence>
<sequence length="138" mass="14331">MRGSVIVTDDSGEKKVVGTSNPLTGVVSLDANKLQDALDEVQEPPPPPPEDDAADPPEPAHMKIMTLMSCGLFLYLLIFLQACSTTVVLTDSGGEKKVVGSVNPLTGAIALDADKLKGGLGEATAEEPPPPPEEEPAE</sequence>
<dbReference type="AlphaFoldDB" id="A0A9D4PWU2"/>
<dbReference type="Proteomes" id="UP000821837">
    <property type="component" value="Unassembled WGS sequence"/>
</dbReference>
<evidence type="ECO:0000313" key="3">
    <source>
        <dbReference type="EMBL" id="KAH7957285.1"/>
    </source>
</evidence>
<feature type="region of interest" description="Disordered" evidence="1">
    <location>
        <begin position="116"/>
        <end position="138"/>
    </location>
</feature>
<organism evidence="3 4">
    <name type="scientific">Rhipicephalus sanguineus</name>
    <name type="common">Brown dog tick</name>
    <name type="synonym">Ixodes sanguineus</name>
    <dbReference type="NCBI Taxonomy" id="34632"/>
    <lineage>
        <taxon>Eukaryota</taxon>
        <taxon>Metazoa</taxon>
        <taxon>Ecdysozoa</taxon>
        <taxon>Arthropoda</taxon>
        <taxon>Chelicerata</taxon>
        <taxon>Arachnida</taxon>
        <taxon>Acari</taxon>
        <taxon>Parasitiformes</taxon>
        <taxon>Ixodida</taxon>
        <taxon>Ixodoidea</taxon>
        <taxon>Ixodidae</taxon>
        <taxon>Rhipicephalinae</taxon>
        <taxon>Rhipicephalus</taxon>
        <taxon>Rhipicephalus</taxon>
    </lineage>
</organism>
<protein>
    <submittedName>
        <fullName evidence="3">Uncharacterized protein</fullName>
    </submittedName>
</protein>
<accession>A0A9D4PWU2</accession>